<comment type="caution">
    <text evidence="1">The sequence shown here is derived from an EMBL/GenBank/DDBJ whole genome shotgun (WGS) entry which is preliminary data.</text>
</comment>
<protein>
    <recommendedName>
        <fullName evidence="3">Esterase-like activity of phytase family protein</fullName>
    </recommendedName>
</protein>
<name>A0A7W5ZNK1_9BACT</name>
<dbReference type="Proteomes" id="UP000541352">
    <property type="component" value="Unassembled WGS sequence"/>
</dbReference>
<accession>A0A7W5ZNK1</accession>
<evidence type="ECO:0000313" key="1">
    <source>
        <dbReference type="EMBL" id="MBB3838917.1"/>
    </source>
</evidence>
<dbReference type="SUPFAM" id="SSF50956">
    <property type="entry name" value="Thermostable phytase (3-phytase)"/>
    <property type="match status" value="1"/>
</dbReference>
<evidence type="ECO:0008006" key="3">
    <source>
        <dbReference type="Google" id="ProtNLM"/>
    </source>
</evidence>
<dbReference type="EMBL" id="JACIBY010000005">
    <property type="protein sequence ID" value="MBB3838917.1"/>
    <property type="molecule type" value="Genomic_DNA"/>
</dbReference>
<sequence>MFQKLFWLAFTLRVAMCDCHHERRKEGFKRANSRYKVTQVGQLPPEIHETSGLVLGEKEGTFWTHNDGGNTAEIYEVDPKGTLLRTLPLSPLVNKDWEDIAKDDRGNLYLADVGNNANNRRDLVIYKFHPLTPERVESIRVRYADQRAYPPAADSLNFDCEAVVWRQNKLYLFSKNRSKTDRMVKMYAVPDAAGSYETSPQDSVYSHAMVTGADVSPDGKTLALLTYGKVLLFDIAQGMNLEHPTHCLKIARAQTEAIVFVNNTDFVVSNERKGQLWKVTKK</sequence>
<proteinExistence type="predicted"/>
<organism evidence="1 2">
    <name type="scientific">Runella defluvii</name>
    <dbReference type="NCBI Taxonomy" id="370973"/>
    <lineage>
        <taxon>Bacteria</taxon>
        <taxon>Pseudomonadati</taxon>
        <taxon>Bacteroidota</taxon>
        <taxon>Cytophagia</taxon>
        <taxon>Cytophagales</taxon>
        <taxon>Spirosomataceae</taxon>
        <taxon>Runella</taxon>
    </lineage>
</organism>
<reference evidence="1 2" key="1">
    <citation type="submission" date="2020-08" db="EMBL/GenBank/DDBJ databases">
        <title>Genomic Encyclopedia of Type Strains, Phase IV (KMG-IV): sequencing the most valuable type-strain genomes for metagenomic binning, comparative biology and taxonomic classification.</title>
        <authorList>
            <person name="Goeker M."/>
        </authorList>
    </citation>
    <scope>NUCLEOTIDE SEQUENCE [LARGE SCALE GENOMIC DNA]</scope>
    <source>
        <strain evidence="1 2">DSM 17976</strain>
    </source>
</reference>
<dbReference type="AlphaFoldDB" id="A0A7W5ZNK1"/>
<gene>
    <name evidence="1" type="ORF">FHS57_002923</name>
</gene>
<evidence type="ECO:0000313" key="2">
    <source>
        <dbReference type="Proteomes" id="UP000541352"/>
    </source>
</evidence>
<keyword evidence="2" id="KW-1185">Reference proteome</keyword>
<dbReference type="RefSeq" id="WP_183974717.1">
    <property type="nucleotide sequence ID" value="NZ_JACIBY010000005.1"/>
</dbReference>